<sequence>MVIRTSFKAASLHKLPFDILVNIFEWLSVYDVLALRRTCKVLACVTRDRSIWHDAFVKQILSCNKFVPSALFSGVDYQNETNLQRFSDRELEYLTLSSLRANKQWTAEKCVCVKKRHVGAAQNERGGYPFKFAPRFLTIKSSEDLFASKDDGRFLLSVFQHTNKCGYINYRYSVKVLDLEARENGYRGSDPWFWMDWNMVLDSGNGLYYWAANRKGSRKFSGEVFAVRSTNYETASILLFEPPGADKQAKPLKRLKSLNFGCFVELLALNSNLLILSMASEIIVFDWVKNTRINKDSEEKVDNCVKLRSRNDIIVSVRVVHDWILVFYQEVLEMFFLPSAELAKLERKTVPPRYTFRWDSPIVDLRITERYSWGQKREEASCARCDGKGFVPNTGHLTRICKCRYTPLSVVVFYEAFNRGDGINTIGPEKIDHYTFLPDVFSDQQMTEVAPVDLPRSWLVKSHVLNAPEDLELEPITVGPYGTVLFREFFKSNVGMSEYGYKNPMMRRYKEESVAISGIMLRGKDEHIHSHAHPSDPTHITMNRYKKRSSSGPLETVSLCMNERAGRIAIINDEGITIREYFNYRKLRN</sequence>
<dbReference type="InParanoid" id="A0A286UJ93"/>
<protein>
    <recommendedName>
        <fullName evidence="1">F-box domain-containing protein</fullName>
    </recommendedName>
</protein>
<reference evidence="2 3" key="1">
    <citation type="journal article" date="2017" name="Mol. Ecol.">
        <title>Comparative and population genomic landscape of Phellinus noxius: A hypervariable fungus causing root rot in trees.</title>
        <authorList>
            <person name="Chung C.L."/>
            <person name="Lee T.J."/>
            <person name="Akiba M."/>
            <person name="Lee H.H."/>
            <person name="Kuo T.H."/>
            <person name="Liu D."/>
            <person name="Ke H.M."/>
            <person name="Yokoi T."/>
            <person name="Roa M.B."/>
            <person name="Lu M.J."/>
            <person name="Chang Y.Y."/>
            <person name="Ann P.J."/>
            <person name="Tsai J.N."/>
            <person name="Chen C.Y."/>
            <person name="Tzean S.S."/>
            <person name="Ota Y."/>
            <person name="Hattori T."/>
            <person name="Sahashi N."/>
            <person name="Liou R.F."/>
            <person name="Kikuchi T."/>
            <person name="Tsai I.J."/>
        </authorList>
    </citation>
    <scope>NUCLEOTIDE SEQUENCE [LARGE SCALE GENOMIC DNA]</scope>
    <source>
        <strain evidence="2 3">FFPRI411160</strain>
    </source>
</reference>
<dbReference type="EMBL" id="NBII01000004">
    <property type="protein sequence ID" value="PAV19569.1"/>
    <property type="molecule type" value="Genomic_DNA"/>
</dbReference>
<dbReference type="InterPro" id="IPR001810">
    <property type="entry name" value="F-box_dom"/>
</dbReference>
<feature type="domain" description="F-box" evidence="1">
    <location>
        <begin position="9"/>
        <end position="55"/>
    </location>
</feature>
<dbReference type="Pfam" id="PF12937">
    <property type="entry name" value="F-box-like"/>
    <property type="match status" value="1"/>
</dbReference>
<name>A0A286UJ93_9AGAM</name>
<dbReference type="AlphaFoldDB" id="A0A286UJ93"/>
<dbReference type="STRING" id="2282107.A0A286UJ93"/>
<organism evidence="2 3">
    <name type="scientific">Pyrrhoderma noxium</name>
    <dbReference type="NCBI Taxonomy" id="2282107"/>
    <lineage>
        <taxon>Eukaryota</taxon>
        <taxon>Fungi</taxon>
        <taxon>Dikarya</taxon>
        <taxon>Basidiomycota</taxon>
        <taxon>Agaricomycotina</taxon>
        <taxon>Agaricomycetes</taxon>
        <taxon>Hymenochaetales</taxon>
        <taxon>Hymenochaetaceae</taxon>
        <taxon>Pyrrhoderma</taxon>
    </lineage>
</organism>
<keyword evidence="3" id="KW-1185">Reference proteome</keyword>
<dbReference type="OrthoDB" id="3219396at2759"/>
<evidence type="ECO:0000313" key="2">
    <source>
        <dbReference type="EMBL" id="PAV19569.1"/>
    </source>
</evidence>
<dbReference type="SUPFAM" id="SSF81383">
    <property type="entry name" value="F-box domain"/>
    <property type="match status" value="1"/>
</dbReference>
<proteinExistence type="predicted"/>
<dbReference type="SMART" id="SM00256">
    <property type="entry name" value="FBOX"/>
    <property type="match status" value="1"/>
</dbReference>
<dbReference type="PROSITE" id="PS50181">
    <property type="entry name" value="FBOX"/>
    <property type="match status" value="1"/>
</dbReference>
<dbReference type="Proteomes" id="UP000217199">
    <property type="component" value="Unassembled WGS sequence"/>
</dbReference>
<gene>
    <name evidence="2" type="ORF">PNOK_0450300</name>
</gene>
<comment type="caution">
    <text evidence="2">The sequence shown here is derived from an EMBL/GenBank/DDBJ whole genome shotgun (WGS) entry which is preliminary data.</text>
</comment>
<evidence type="ECO:0000313" key="3">
    <source>
        <dbReference type="Proteomes" id="UP000217199"/>
    </source>
</evidence>
<accession>A0A286UJ93</accession>
<dbReference type="Gene3D" id="1.20.1280.50">
    <property type="match status" value="1"/>
</dbReference>
<dbReference type="InterPro" id="IPR036047">
    <property type="entry name" value="F-box-like_dom_sf"/>
</dbReference>
<evidence type="ECO:0000259" key="1">
    <source>
        <dbReference type="PROSITE" id="PS50181"/>
    </source>
</evidence>